<evidence type="ECO:0008006" key="3">
    <source>
        <dbReference type="Google" id="ProtNLM"/>
    </source>
</evidence>
<evidence type="ECO:0000313" key="2">
    <source>
        <dbReference type="Proteomes" id="UP000010802"/>
    </source>
</evidence>
<dbReference type="STRING" id="1209989.TepRe1_0715"/>
<dbReference type="OrthoDB" id="9805740at2"/>
<protein>
    <recommendedName>
        <fullName evidence="3">Alpha-ribazole kinase</fullName>
    </recommendedName>
</protein>
<sequence length="245" mass="26685">MHENDLIAPNRDVSFIKLNESLYMVVACDSCGGAGEKEKDVVKVPPYIVGRFTSRVALMETLSVGAAPKALTAAICNEPDPTGEGMLSGIREELKDVSLDLPLVISTEKNMKTYQTSLGITIIGIAEKQNLRVNRTMANDKLYCVGMPKVGDEIHLDDTEIATSLLVKELLKVPDIHDIIPVGSKGVEGEAQMLASFLGLRLNWKQNLPIDIQKTAGPSTCVLVTSPVELRISQPQPVWLLAEFM</sequence>
<dbReference type="SUPFAM" id="SSF55326">
    <property type="entry name" value="PurM N-terminal domain-like"/>
    <property type="match status" value="1"/>
</dbReference>
<gene>
    <name evidence="1" type="ordered locus">TEPIRE1_0775</name>
</gene>
<organism evidence="1 2">
    <name type="scientific">Tepidanaerobacter acetatoxydans (strain DSM 21804 / JCM 16047 / Re1)</name>
    <dbReference type="NCBI Taxonomy" id="1209989"/>
    <lineage>
        <taxon>Bacteria</taxon>
        <taxon>Bacillati</taxon>
        <taxon>Bacillota</taxon>
        <taxon>Clostridia</taxon>
        <taxon>Thermosediminibacterales</taxon>
        <taxon>Tepidanaerobacteraceae</taxon>
        <taxon>Tepidanaerobacter</taxon>
    </lineage>
</organism>
<keyword evidence="2" id="KW-1185">Reference proteome</keyword>
<dbReference type="EMBL" id="HF563609">
    <property type="protein sequence ID" value="CCP25478.1"/>
    <property type="molecule type" value="Genomic_DNA"/>
</dbReference>
<dbReference type="AlphaFoldDB" id="F4LWK0"/>
<dbReference type="HOGENOM" id="CLU_076350_0_0_9"/>
<accession>L0S0T1</accession>
<proteinExistence type="predicted"/>
<dbReference type="eggNOG" id="COG0611">
    <property type="taxonomic scope" value="Bacteria"/>
</dbReference>
<dbReference type="InterPro" id="IPR036921">
    <property type="entry name" value="PurM-like_N_sf"/>
</dbReference>
<dbReference type="RefSeq" id="WP_013777825.1">
    <property type="nucleotide sequence ID" value="NC_015519.1"/>
</dbReference>
<dbReference type="Proteomes" id="UP000010802">
    <property type="component" value="Chromosome"/>
</dbReference>
<name>F4LWK0_TEPAE</name>
<dbReference type="KEGG" id="tep:TepRe1_0715"/>
<dbReference type="PATRIC" id="fig|1209989.3.peg.856"/>
<accession>F4LWK0</accession>
<evidence type="ECO:0000313" key="1">
    <source>
        <dbReference type="EMBL" id="CCP25478.1"/>
    </source>
</evidence>
<dbReference type="KEGG" id="tae:TepiRe1_0775"/>
<reference evidence="2" key="1">
    <citation type="journal article" date="2013" name="Genome Announc.">
        <title>First genome sequence of a syntrophic acetate-oxidizing bacterium, Tepidanaerobacter acetatoxydans strain Re1.</title>
        <authorList>
            <person name="Manzoor S."/>
            <person name="Bongcam-Rudloff E."/>
            <person name="Schnurer A."/>
            <person name="Muller B."/>
        </authorList>
    </citation>
    <scope>NUCLEOTIDE SEQUENCE [LARGE SCALE GENOMIC DNA]</scope>
    <source>
        <strain evidence="2">Re1</strain>
    </source>
</reference>